<keyword evidence="4 9" id="KW-0547">Nucleotide-binding</keyword>
<keyword evidence="3" id="KW-0808">Transferase</keyword>
<gene>
    <name evidence="11" type="ORF">HPB48_020278</name>
</gene>
<dbReference type="PANTHER" id="PTHR44899:SF3">
    <property type="entry name" value="SERINE_THREONINE-PROTEIN KINASE NEK1"/>
    <property type="match status" value="1"/>
</dbReference>
<evidence type="ECO:0000256" key="8">
    <source>
        <dbReference type="ARBA" id="ARBA00048679"/>
    </source>
</evidence>
<dbReference type="AlphaFoldDB" id="A0A9J6F6R5"/>
<evidence type="ECO:0000256" key="6">
    <source>
        <dbReference type="ARBA" id="ARBA00022840"/>
    </source>
</evidence>
<comment type="catalytic activity">
    <reaction evidence="8">
        <text>L-seryl-[protein] + ATP = O-phospho-L-seryl-[protein] + ADP + H(+)</text>
        <dbReference type="Rhea" id="RHEA:17989"/>
        <dbReference type="Rhea" id="RHEA-COMP:9863"/>
        <dbReference type="Rhea" id="RHEA-COMP:11604"/>
        <dbReference type="ChEBI" id="CHEBI:15378"/>
        <dbReference type="ChEBI" id="CHEBI:29999"/>
        <dbReference type="ChEBI" id="CHEBI:30616"/>
        <dbReference type="ChEBI" id="CHEBI:83421"/>
        <dbReference type="ChEBI" id="CHEBI:456216"/>
        <dbReference type="EC" id="2.7.11.1"/>
    </reaction>
</comment>
<dbReference type="GO" id="GO:0005524">
    <property type="term" value="F:ATP binding"/>
    <property type="evidence" value="ECO:0007669"/>
    <property type="project" value="UniProtKB-UniRule"/>
</dbReference>
<name>A0A9J6F6R5_HAELO</name>
<dbReference type="OMA" id="MHSANIQ"/>
<keyword evidence="6 9" id="KW-0067">ATP-binding</keyword>
<dbReference type="Pfam" id="PF00069">
    <property type="entry name" value="Pkinase"/>
    <property type="match status" value="1"/>
</dbReference>
<evidence type="ECO:0000256" key="3">
    <source>
        <dbReference type="ARBA" id="ARBA00022679"/>
    </source>
</evidence>
<sequence length="250" mass="27709">MAQVAAQRVLPFASPAEGGVVLPEQLELVHEIGKGSFSVVYKARCTGDGSLVALKRVQKLQHPHIVKYYVSFVEKDELNIVLELADGGDLAQLIQASGFGQQGKLIPEPTIWRYFSQVLWCGVVTRVVLAFADVKPSNVFITRDKMVKLGDLGLARFFSPKSVAARSVLWLAVGTPYYMSPERVMEQEYEYSSDVWSAGCLLYEMAALHSPFANDARNLFSLLKKIVSSEFPPIPSNLYSDEVGFQKCLL</sequence>
<keyword evidence="12" id="KW-1185">Reference proteome</keyword>
<comment type="catalytic activity">
    <reaction evidence="7">
        <text>L-threonyl-[protein] + ATP = O-phospho-L-threonyl-[protein] + ADP + H(+)</text>
        <dbReference type="Rhea" id="RHEA:46608"/>
        <dbReference type="Rhea" id="RHEA-COMP:11060"/>
        <dbReference type="Rhea" id="RHEA-COMP:11605"/>
        <dbReference type="ChEBI" id="CHEBI:15378"/>
        <dbReference type="ChEBI" id="CHEBI:30013"/>
        <dbReference type="ChEBI" id="CHEBI:30616"/>
        <dbReference type="ChEBI" id="CHEBI:61977"/>
        <dbReference type="ChEBI" id="CHEBI:456216"/>
        <dbReference type="EC" id="2.7.11.1"/>
    </reaction>
</comment>
<feature type="binding site" evidence="9">
    <location>
        <position position="55"/>
    </location>
    <ligand>
        <name>ATP</name>
        <dbReference type="ChEBI" id="CHEBI:30616"/>
    </ligand>
</feature>
<dbReference type="GO" id="GO:0004674">
    <property type="term" value="F:protein serine/threonine kinase activity"/>
    <property type="evidence" value="ECO:0007669"/>
    <property type="project" value="UniProtKB-KW"/>
</dbReference>
<evidence type="ECO:0000256" key="5">
    <source>
        <dbReference type="ARBA" id="ARBA00022777"/>
    </source>
</evidence>
<dbReference type="PANTHER" id="PTHR44899">
    <property type="entry name" value="CAMK FAMILY PROTEIN KINASE"/>
    <property type="match status" value="1"/>
</dbReference>
<proteinExistence type="predicted"/>
<evidence type="ECO:0000256" key="9">
    <source>
        <dbReference type="PROSITE-ProRule" id="PRU10141"/>
    </source>
</evidence>
<evidence type="ECO:0000256" key="2">
    <source>
        <dbReference type="ARBA" id="ARBA00022527"/>
    </source>
</evidence>
<dbReference type="VEuPathDB" id="VectorBase:HLOH_042391"/>
<keyword evidence="5" id="KW-0418">Kinase</keyword>
<dbReference type="EC" id="2.7.11.1" evidence="1"/>
<evidence type="ECO:0000259" key="10">
    <source>
        <dbReference type="PROSITE" id="PS50011"/>
    </source>
</evidence>
<dbReference type="InterPro" id="IPR000719">
    <property type="entry name" value="Prot_kinase_dom"/>
</dbReference>
<dbReference type="SMART" id="SM00220">
    <property type="entry name" value="S_TKc"/>
    <property type="match status" value="1"/>
</dbReference>
<dbReference type="InterPro" id="IPR051131">
    <property type="entry name" value="NEK_Ser/Thr_kinase_NIMA"/>
</dbReference>
<dbReference type="Gene3D" id="3.30.200.20">
    <property type="entry name" value="Phosphorylase Kinase, domain 1"/>
    <property type="match status" value="2"/>
</dbReference>
<dbReference type="OrthoDB" id="248923at2759"/>
<dbReference type="PROSITE" id="PS00107">
    <property type="entry name" value="PROTEIN_KINASE_ATP"/>
    <property type="match status" value="1"/>
</dbReference>
<comment type="caution">
    <text evidence="11">The sequence shown here is derived from an EMBL/GenBank/DDBJ whole genome shotgun (WGS) entry which is preliminary data.</text>
</comment>
<evidence type="ECO:0000313" key="11">
    <source>
        <dbReference type="EMBL" id="KAH9360062.1"/>
    </source>
</evidence>
<dbReference type="SUPFAM" id="SSF56112">
    <property type="entry name" value="Protein kinase-like (PK-like)"/>
    <property type="match status" value="1"/>
</dbReference>
<dbReference type="InterPro" id="IPR017441">
    <property type="entry name" value="Protein_kinase_ATP_BS"/>
</dbReference>
<organism evidence="11 12">
    <name type="scientific">Haemaphysalis longicornis</name>
    <name type="common">Bush tick</name>
    <dbReference type="NCBI Taxonomy" id="44386"/>
    <lineage>
        <taxon>Eukaryota</taxon>
        <taxon>Metazoa</taxon>
        <taxon>Ecdysozoa</taxon>
        <taxon>Arthropoda</taxon>
        <taxon>Chelicerata</taxon>
        <taxon>Arachnida</taxon>
        <taxon>Acari</taxon>
        <taxon>Parasitiformes</taxon>
        <taxon>Ixodida</taxon>
        <taxon>Ixodoidea</taxon>
        <taxon>Ixodidae</taxon>
        <taxon>Haemaphysalinae</taxon>
        <taxon>Haemaphysalis</taxon>
    </lineage>
</organism>
<dbReference type="PROSITE" id="PS50011">
    <property type="entry name" value="PROTEIN_KINASE_DOM"/>
    <property type="match status" value="1"/>
</dbReference>
<evidence type="ECO:0000313" key="12">
    <source>
        <dbReference type="Proteomes" id="UP000821853"/>
    </source>
</evidence>
<protein>
    <recommendedName>
        <fullName evidence="1">non-specific serine/threonine protein kinase</fullName>
        <ecNumber evidence="1">2.7.11.1</ecNumber>
    </recommendedName>
</protein>
<dbReference type="Proteomes" id="UP000821853">
    <property type="component" value="Chromosome 1"/>
</dbReference>
<evidence type="ECO:0000256" key="1">
    <source>
        <dbReference type="ARBA" id="ARBA00012513"/>
    </source>
</evidence>
<evidence type="ECO:0000256" key="4">
    <source>
        <dbReference type="ARBA" id="ARBA00022741"/>
    </source>
</evidence>
<keyword evidence="2" id="KW-0723">Serine/threonine-protein kinase</keyword>
<evidence type="ECO:0000256" key="7">
    <source>
        <dbReference type="ARBA" id="ARBA00047899"/>
    </source>
</evidence>
<dbReference type="InterPro" id="IPR011009">
    <property type="entry name" value="Kinase-like_dom_sf"/>
</dbReference>
<accession>A0A9J6F6R5</accession>
<feature type="domain" description="Protein kinase" evidence="10">
    <location>
        <begin position="26"/>
        <end position="250"/>
    </location>
</feature>
<reference evidence="11 12" key="1">
    <citation type="journal article" date="2020" name="Cell">
        <title>Large-Scale Comparative Analyses of Tick Genomes Elucidate Their Genetic Diversity and Vector Capacities.</title>
        <authorList>
            <consortium name="Tick Genome and Microbiome Consortium (TIGMIC)"/>
            <person name="Jia N."/>
            <person name="Wang J."/>
            <person name="Shi W."/>
            <person name="Du L."/>
            <person name="Sun Y."/>
            <person name="Zhan W."/>
            <person name="Jiang J.F."/>
            <person name="Wang Q."/>
            <person name="Zhang B."/>
            <person name="Ji P."/>
            <person name="Bell-Sakyi L."/>
            <person name="Cui X.M."/>
            <person name="Yuan T.T."/>
            <person name="Jiang B.G."/>
            <person name="Yang W.F."/>
            <person name="Lam T.T."/>
            <person name="Chang Q.C."/>
            <person name="Ding S.J."/>
            <person name="Wang X.J."/>
            <person name="Zhu J.G."/>
            <person name="Ruan X.D."/>
            <person name="Zhao L."/>
            <person name="Wei J.T."/>
            <person name="Ye R.Z."/>
            <person name="Que T.C."/>
            <person name="Du C.H."/>
            <person name="Zhou Y.H."/>
            <person name="Cheng J.X."/>
            <person name="Dai P.F."/>
            <person name="Guo W.B."/>
            <person name="Han X.H."/>
            <person name="Huang E.J."/>
            <person name="Li L.F."/>
            <person name="Wei W."/>
            <person name="Gao Y.C."/>
            <person name="Liu J.Z."/>
            <person name="Shao H.Z."/>
            <person name="Wang X."/>
            <person name="Wang C.C."/>
            <person name="Yang T.C."/>
            <person name="Huo Q.B."/>
            <person name="Li W."/>
            <person name="Chen H.Y."/>
            <person name="Chen S.E."/>
            <person name="Zhou L.G."/>
            <person name="Ni X.B."/>
            <person name="Tian J.H."/>
            <person name="Sheng Y."/>
            <person name="Liu T."/>
            <person name="Pan Y.S."/>
            <person name="Xia L.Y."/>
            <person name="Li J."/>
            <person name="Zhao F."/>
            <person name="Cao W.C."/>
        </authorList>
    </citation>
    <scope>NUCLEOTIDE SEQUENCE [LARGE SCALE GENOMIC DNA]</scope>
    <source>
        <strain evidence="11">HaeL-2018</strain>
    </source>
</reference>
<dbReference type="EMBL" id="JABSTR010000001">
    <property type="protein sequence ID" value="KAH9360062.1"/>
    <property type="molecule type" value="Genomic_DNA"/>
</dbReference>
<dbReference type="Gene3D" id="1.10.510.10">
    <property type="entry name" value="Transferase(Phosphotransferase) domain 1"/>
    <property type="match status" value="1"/>
</dbReference>